<evidence type="ECO:0000256" key="19">
    <source>
        <dbReference type="SAM" id="Coils"/>
    </source>
</evidence>
<proteinExistence type="inferred from homology"/>
<dbReference type="FunFam" id="3.90.1290.10:FF:000010">
    <property type="entry name" value="Envoplakin a"/>
    <property type="match status" value="1"/>
</dbReference>
<accession>A0A8C9JCU2</accession>
<evidence type="ECO:0000256" key="12">
    <source>
        <dbReference type="ARBA" id="ARBA00054106"/>
    </source>
</evidence>
<dbReference type="FunFam" id="1.20.58.60:FF:000109">
    <property type="entry name" value="Periplakin"/>
    <property type="match status" value="1"/>
</dbReference>
<evidence type="ECO:0000256" key="16">
    <source>
        <dbReference type="ARBA" id="ARBA00079120"/>
    </source>
</evidence>
<dbReference type="Gene3D" id="2.30.30.40">
    <property type="entry name" value="SH3 Domains"/>
    <property type="match status" value="1"/>
</dbReference>
<dbReference type="SMART" id="SM00250">
    <property type="entry name" value="PLEC"/>
    <property type="match status" value="8"/>
</dbReference>
<feature type="coiled-coil region" evidence="19">
    <location>
        <begin position="468"/>
        <end position="495"/>
    </location>
</feature>
<feature type="region of interest" description="Disordered" evidence="20">
    <location>
        <begin position="882"/>
        <end position="906"/>
    </location>
</feature>
<dbReference type="FunFam" id="1.20.58.60:FF:000030">
    <property type="entry name" value="Short stop, isoform K"/>
    <property type="match status" value="1"/>
</dbReference>
<dbReference type="InterPro" id="IPR041615">
    <property type="entry name" value="Desmoplakin_SH3"/>
</dbReference>
<keyword evidence="5" id="KW-0963">Cytoplasm</keyword>
<evidence type="ECO:0000256" key="20">
    <source>
        <dbReference type="SAM" id="MobiDB-lite"/>
    </source>
</evidence>
<organism evidence="22 23">
    <name type="scientific">Piliocolobus tephrosceles</name>
    <name type="common">Ugandan red Colobus</name>
    <dbReference type="NCBI Taxonomy" id="591936"/>
    <lineage>
        <taxon>Eukaryota</taxon>
        <taxon>Metazoa</taxon>
        <taxon>Chordata</taxon>
        <taxon>Craniata</taxon>
        <taxon>Vertebrata</taxon>
        <taxon>Euteleostomi</taxon>
        <taxon>Mammalia</taxon>
        <taxon>Eutheria</taxon>
        <taxon>Euarchontoglires</taxon>
        <taxon>Primates</taxon>
        <taxon>Haplorrhini</taxon>
        <taxon>Catarrhini</taxon>
        <taxon>Cercopithecidae</taxon>
        <taxon>Colobinae</taxon>
        <taxon>Piliocolobus</taxon>
    </lineage>
</organism>
<dbReference type="Gene3D" id="3.90.1290.10">
    <property type="entry name" value="Plakin repeat"/>
    <property type="match status" value="1"/>
</dbReference>
<keyword evidence="4 18" id="KW-0728">SH3 domain</keyword>
<dbReference type="GO" id="GO:0042060">
    <property type="term" value="P:wound healing"/>
    <property type="evidence" value="ECO:0007669"/>
    <property type="project" value="TreeGrafter"/>
</dbReference>
<reference evidence="22" key="1">
    <citation type="submission" date="2025-08" db="UniProtKB">
        <authorList>
            <consortium name="Ensembl"/>
        </authorList>
    </citation>
    <scope>IDENTIFICATION</scope>
</reference>
<evidence type="ECO:0000256" key="10">
    <source>
        <dbReference type="ARBA" id="ARBA00023212"/>
    </source>
</evidence>
<evidence type="ECO:0000256" key="13">
    <source>
        <dbReference type="ARBA" id="ARBA00060417"/>
    </source>
</evidence>
<evidence type="ECO:0000256" key="11">
    <source>
        <dbReference type="ARBA" id="ARBA00023249"/>
    </source>
</evidence>
<comment type="subcellular location">
    <subcellularLocation>
        <location evidence="2">Cell junction</location>
        <location evidence="2">Desmosome</location>
    </subcellularLocation>
    <subcellularLocation>
        <location evidence="13">Cornified envelope</location>
    </subcellularLocation>
    <subcellularLocation>
        <location evidence="1">Cytoplasm</location>
        <location evidence="1">Cytoskeleton</location>
    </subcellularLocation>
</comment>
<evidence type="ECO:0000256" key="3">
    <source>
        <dbReference type="ARBA" id="ARBA00009109"/>
    </source>
</evidence>
<dbReference type="Pfam" id="PF00681">
    <property type="entry name" value="Plectin"/>
    <property type="match status" value="4"/>
</dbReference>
<dbReference type="Gene3D" id="3.30.160.780">
    <property type="match status" value="1"/>
</dbReference>
<dbReference type="GO" id="GO:0001533">
    <property type="term" value="C:cornified envelope"/>
    <property type="evidence" value="ECO:0007669"/>
    <property type="project" value="UniProtKB-SubCell"/>
</dbReference>
<dbReference type="InterPro" id="IPR018159">
    <property type="entry name" value="Spectrin/alpha-actinin"/>
</dbReference>
<dbReference type="InterPro" id="IPR058847">
    <property type="entry name" value="Plectin_PPL"/>
</dbReference>
<evidence type="ECO:0000256" key="9">
    <source>
        <dbReference type="ARBA" id="ARBA00023054"/>
    </source>
</evidence>
<evidence type="ECO:0000256" key="15">
    <source>
        <dbReference type="ARBA" id="ARBA00069368"/>
    </source>
</evidence>
<dbReference type="GO" id="GO:0045296">
    <property type="term" value="F:cadherin binding"/>
    <property type="evidence" value="ECO:0007669"/>
    <property type="project" value="TreeGrafter"/>
</dbReference>
<dbReference type="GO" id="GO:0005882">
    <property type="term" value="C:intermediate filament"/>
    <property type="evidence" value="ECO:0007669"/>
    <property type="project" value="TreeGrafter"/>
</dbReference>
<reference evidence="22" key="2">
    <citation type="submission" date="2025-09" db="UniProtKB">
        <authorList>
            <consortium name="Ensembl"/>
        </authorList>
    </citation>
    <scope>IDENTIFICATION</scope>
</reference>
<dbReference type="FunFam" id="1.20.58.60:FF:000178">
    <property type="entry name" value="Envoplakin a"/>
    <property type="match status" value="1"/>
</dbReference>
<dbReference type="Pfam" id="PF23160">
    <property type="entry name" value="Spectrin_1st_PEPL"/>
    <property type="match status" value="1"/>
</dbReference>
<dbReference type="GO" id="GO:0045104">
    <property type="term" value="P:intermediate filament cytoskeleton organization"/>
    <property type="evidence" value="ECO:0007669"/>
    <property type="project" value="InterPro"/>
</dbReference>
<dbReference type="InterPro" id="IPR035915">
    <property type="entry name" value="Plakin_repeat_sf"/>
</dbReference>
<evidence type="ECO:0000256" key="17">
    <source>
        <dbReference type="ARBA" id="ARBA00081368"/>
    </source>
</evidence>
<feature type="compositionally biased region" description="Basic and acidic residues" evidence="20">
    <location>
        <begin position="882"/>
        <end position="892"/>
    </location>
</feature>
<dbReference type="SUPFAM" id="SSF46966">
    <property type="entry name" value="Spectrin repeat"/>
    <property type="match status" value="1"/>
</dbReference>
<dbReference type="Gene3D" id="1.20.58.60">
    <property type="match status" value="4"/>
</dbReference>
<dbReference type="GO" id="GO:0030057">
    <property type="term" value="C:desmosome"/>
    <property type="evidence" value="ECO:0007669"/>
    <property type="project" value="UniProtKB-SubCell"/>
</dbReference>
<comment type="similarity">
    <text evidence="3">Belongs to the plakin or cytolinker family.</text>
</comment>
<dbReference type="GO" id="GO:0031424">
    <property type="term" value="P:keratinization"/>
    <property type="evidence" value="ECO:0007669"/>
    <property type="project" value="UniProtKB-KW"/>
</dbReference>
<keyword evidence="8" id="KW-0965">Cell junction</keyword>
<keyword evidence="23" id="KW-1185">Reference proteome</keyword>
<dbReference type="Proteomes" id="UP000694416">
    <property type="component" value="Unplaced"/>
</dbReference>
<dbReference type="PANTHER" id="PTHR23169">
    <property type="entry name" value="ENVOPLAKIN"/>
    <property type="match status" value="1"/>
</dbReference>
<evidence type="ECO:0000259" key="21">
    <source>
        <dbReference type="PROSITE" id="PS50002"/>
    </source>
</evidence>
<dbReference type="SMART" id="SM00150">
    <property type="entry name" value="SPEC"/>
    <property type="match status" value="1"/>
</dbReference>
<feature type="coiled-coil region" evidence="19">
    <location>
        <begin position="1029"/>
        <end position="1063"/>
    </location>
</feature>
<dbReference type="GO" id="GO:0005198">
    <property type="term" value="F:structural molecule activity"/>
    <property type="evidence" value="ECO:0007669"/>
    <property type="project" value="TreeGrafter"/>
</dbReference>
<feature type="compositionally biased region" description="Low complexity" evidence="20">
    <location>
        <begin position="1602"/>
        <end position="1613"/>
    </location>
</feature>
<evidence type="ECO:0000256" key="7">
    <source>
        <dbReference type="ARBA" id="ARBA00022737"/>
    </source>
</evidence>
<evidence type="ECO:0000313" key="23">
    <source>
        <dbReference type="Proteomes" id="UP000694416"/>
    </source>
</evidence>
<feature type="coiled-coil region" evidence="19">
    <location>
        <begin position="1468"/>
        <end position="1495"/>
    </location>
</feature>
<evidence type="ECO:0000256" key="1">
    <source>
        <dbReference type="ARBA" id="ARBA00004245"/>
    </source>
</evidence>
<dbReference type="GO" id="GO:0005737">
    <property type="term" value="C:cytoplasm"/>
    <property type="evidence" value="ECO:0007669"/>
    <property type="project" value="TreeGrafter"/>
</dbReference>
<dbReference type="PROSITE" id="PS50002">
    <property type="entry name" value="SH3"/>
    <property type="match status" value="1"/>
</dbReference>
<dbReference type="InterPro" id="IPR043197">
    <property type="entry name" value="Plakin"/>
</dbReference>
<feature type="coiled-coil region" evidence="19">
    <location>
        <begin position="962"/>
        <end position="996"/>
    </location>
</feature>
<evidence type="ECO:0000313" key="22">
    <source>
        <dbReference type="Ensembl" id="ENSPTEP00000043537.1"/>
    </source>
</evidence>
<keyword evidence="7" id="KW-0677">Repeat</keyword>
<name>A0A8C9JCU2_9PRIM</name>
<dbReference type="Pfam" id="PF26346">
    <property type="entry name" value="Plectin_PPL"/>
    <property type="match status" value="3"/>
</dbReference>
<dbReference type="FunFam" id="1.20.58.60:FF:000142">
    <property type="entry name" value="Envoplakin like"/>
    <property type="match status" value="1"/>
</dbReference>
<dbReference type="InterPro" id="IPR001101">
    <property type="entry name" value="Plectin_repeat"/>
</dbReference>
<keyword evidence="6" id="KW-0597">Phosphoprotein</keyword>
<keyword evidence="9 19" id="KW-0175">Coiled coil</keyword>
<evidence type="ECO:0000256" key="5">
    <source>
        <dbReference type="ARBA" id="ARBA00022490"/>
    </source>
</evidence>
<feature type="region of interest" description="Disordered" evidence="20">
    <location>
        <begin position="54"/>
        <end position="75"/>
    </location>
</feature>
<dbReference type="PANTHER" id="PTHR23169:SF7">
    <property type="entry name" value="ENVOPLAKIN"/>
    <property type="match status" value="1"/>
</dbReference>
<protein>
    <recommendedName>
        <fullName evidence="15">Envoplakin</fullName>
    </recommendedName>
    <alternativeName>
        <fullName evidence="16">210 kDa cornified envelope precursor protein</fullName>
    </alternativeName>
    <alternativeName>
        <fullName evidence="17">p210</fullName>
    </alternativeName>
</protein>
<gene>
    <name evidence="22" type="primary">EVPL</name>
</gene>
<feature type="compositionally biased region" description="Pro residues" evidence="20">
    <location>
        <begin position="10"/>
        <end position="19"/>
    </location>
</feature>
<comment type="subunit">
    <text evidence="14">May form a homodimer or a heterodimer with PPL.</text>
</comment>
<dbReference type="Ensembl" id="ENSPTET00000057959.1">
    <property type="protein sequence ID" value="ENSPTEP00000043537.1"/>
    <property type="gene ID" value="ENSPTEG00000039633.1"/>
</dbReference>
<feature type="coiled-coil region" evidence="19">
    <location>
        <begin position="1385"/>
        <end position="1442"/>
    </location>
</feature>
<evidence type="ECO:0000256" key="6">
    <source>
        <dbReference type="ARBA" id="ARBA00022553"/>
    </source>
</evidence>
<feature type="region of interest" description="Disordered" evidence="20">
    <location>
        <begin position="379"/>
        <end position="409"/>
    </location>
</feature>
<feature type="region of interest" description="Disordered" evidence="20">
    <location>
        <begin position="1"/>
        <end position="23"/>
    </location>
</feature>
<sequence length="2023" mass="230711">MPSGWGIEGPHPPSCPLSSPPTRAATQELALLISRMQANADQVERDILETQKRLQQDRLRSEQSQALQHQQETGRSLKEAEVLLKDLFLDVDKARRLKHPQAEEIEKDIKQLHERVTQECAEYRALYERMALPPDVGPRVDWARVLEQKQKQVCAGQYGPGMAELEQQIAEHNILQKEIEAYGQQLRSLVGPDAATIRSQYRDLLKAASWRRQSLGSLYTHLQGCTRQLSVLAEQQRRILQQDWSDLMADPAGVRREYEHFKQHELLSQEQSVNQLEDDGERMVELRHPAVGPIQAHQEALKMEWQNFLNLCICQETQLQHVEDYRRFQEEADSVSQTLAKLNSNLDAKYSPAPGGPPGAPTELLQQLEAEEKQLAVTERATGDLQRRSRDVAPLPQRRNPPQQPLHVDSICDWDSGEVQLLRGERYKLIDNTDPHTWVVQGPGGETKRAPAACFCIPAPDPDAVARASRLASELQALKQKLATVQSRLKASAAESVRPGQQAPSGLAPANPQAQKLLTQMTRLDGDLGQIERQLLAWARAPLSRTTPLEDLKGRIHSHEGTAQRLQSLGAEKETAQKECETFLSTRPVGPAALQLPVALNSVKNKFSDVQVLCSLYGEKAKAALGLEQQIQDADRVIRGFEATLVQEAPIPAEPGALQDRVSELQRQRRELLEQQACVLGLHRALKTSEHACAALQNNFQEFCQDLPHQQRQVRALTDRYHAAGDQLDLREKMVQDAALTYQQFKNCKDNLSSWLEHLPHSQVRPSDGPSQIAYKLQAQKRLMQEIQSRERDRAMASRLSQALQAALQDYELQADTYRCSLEPTLAVSAPKRPRVAPLQESIHAQEKSLAKACTEVAAAQQQILQQLEFARKILEKKELSEDIRGTHDAKQGSESPAQAGRESEALKAQLEEERKRVAQVQRELEAQRSQLLQLRTQRPLERLEEKEVVEFYRDPQLEGSLSRVKAQVEEESKRRAGLQADLEVAAQKVVQLESKRKTMQPHLLTKEVTQVERDPGLDSQAAQLRIQIQQLRREDAVISARLEGLKKELLALEKREVDVKEKVVVKEVVKVEKNLEMVKAAQALRLQIEEDAARRKQAGEAVTKLQARIQDLERAISSVEPKVIVKEVKKVEQDPGLLQESSRLRSLLEEERSKNATLARELSDLHSKYSVVEKQRPKVQLQERVHEIFQVDPETEQEITRLKAKLQEMVGKRSGVEKEVEKLLPDLEVLRAQKPTVEYKEVTQEVVRHEKSPEVLREIDRLKAQLNELVNSHGRSQEQLIRLQGERDEWRRERAKVETRTVSKEVVRHEKDPVLEKEAERLRQEVREAAQKRRAAEDAVHELQSKSLLLERRKPEEKVVVQEVVVTQKDPKLREEHSRLSQSLDEEVGRRRQLELEVQQLRAGVEEQEGLLSFQEDRSKKLAVEKELRQLTLRIQELEKRPPTVQEKIIMEEVVRLEKDPDLEKSTEALRRDLEREKTQVTELHRERKNLQVQTDVLQKAKSQEKTIYKEVIRVQKDRVLEDERARLWEMLTRERTARQAREEEARRLRERIDRADRLGRTWSREEAELQRARDQADQERVRLQQELRALERQKQQQTLQLQEESKLLSQKTESERQKAAQRGQELSQLEAAILREKDQIYEKERTLRDLHAKVSREELSQETQTRETNLSTKISILEPETGKDMSPYEAYKRGIIDRGQYLQLQELECDWEEVTTSGPCGEESVLLDRKSGKQYSIEAALRCRRISKEEYHLYKDGHLPISEFALLVAGETKPSSSLSIGSIISKSPLASPVPQSTSFFSPGFSLGLGDDSFPIAGIYDTTTDNKCSIKTAVAKNMLDPITGQKLLEAQAATGGIVDLLSRERYSVHKAMERGLIENTSTQRLLNAQKAFTGIEDPVTKKRLSVGEAVQKGWMPRESVLPHLQVQHLTGGLIDPKRTGRIPIQQALLSGMISEELAQLLQDESGYEKDLTDPISKERLSYKEAMSRCRKDPLSGLLLLPAALEGYRCYRTASPTTPRPLR</sequence>
<evidence type="ECO:0000256" key="18">
    <source>
        <dbReference type="PROSITE-ProRule" id="PRU00192"/>
    </source>
</evidence>
<feature type="compositionally biased region" description="Basic and acidic residues" evidence="20">
    <location>
        <begin position="381"/>
        <end position="391"/>
    </location>
</feature>
<feature type="region of interest" description="Disordered" evidence="20">
    <location>
        <begin position="1602"/>
        <end position="1627"/>
    </location>
</feature>
<dbReference type="FunFam" id="2.30.30.40:FF:000088">
    <property type="entry name" value="Periplakin"/>
    <property type="match status" value="1"/>
</dbReference>
<feature type="domain" description="SH3" evidence="21">
    <location>
        <begin position="403"/>
        <end position="460"/>
    </location>
</feature>
<keyword evidence="10" id="KW-0206">Cytoskeleton</keyword>
<dbReference type="SUPFAM" id="SSF75399">
    <property type="entry name" value="Plakin repeat"/>
    <property type="match status" value="2"/>
</dbReference>
<dbReference type="InterPro" id="IPR055419">
    <property type="entry name" value="Spectrin_PEPL/EVPL"/>
</dbReference>
<evidence type="ECO:0000256" key="14">
    <source>
        <dbReference type="ARBA" id="ARBA00063315"/>
    </source>
</evidence>
<keyword evidence="11" id="KW-0417">Keratinization</keyword>
<evidence type="ECO:0000256" key="8">
    <source>
        <dbReference type="ARBA" id="ARBA00022949"/>
    </source>
</evidence>
<dbReference type="Pfam" id="PF17902">
    <property type="entry name" value="SH3_10"/>
    <property type="match status" value="1"/>
</dbReference>
<dbReference type="FunFam" id="3.30.160.780:FF:000002">
    <property type="entry name" value="Envoplakin b"/>
    <property type="match status" value="1"/>
</dbReference>
<dbReference type="InterPro" id="IPR001452">
    <property type="entry name" value="SH3_domain"/>
</dbReference>
<feature type="coiled-coil region" evidence="19">
    <location>
        <begin position="1260"/>
        <end position="1347"/>
    </location>
</feature>
<feature type="compositionally biased region" description="Polar residues" evidence="20">
    <location>
        <begin position="62"/>
        <end position="74"/>
    </location>
</feature>
<evidence type="ECO:0000256" key="4">
    <source>
        <dbReference type="ARBA" id="ARBA00022443"/>
    </source>
</evidence>
<evidence type="ECO:0000256" key="2">
    <source>
        <dbReference type="ARBA" id="ARBA00004568"/>
    </source>
</evidence>
<comment type="function">
    <text evidence="12">Component of the cornified envelope of keratinocytes. May link the cornified envelope to desmosomes and intermediate filaments.</text>
</comment>